<dbReference type="SUPFAM" id="SSF100950">
    <property type="entry name" value="NagB/RpiA/CoA transferase-like"/>
    <property type="match status" value="1"/>
</dbReference>
<gene>
    <name evidence="6" type="ORF">DWQ67_05160</name>
</gene>
<dbReference type="AlphaFoldDB" id="A0A496PL04"/>
<dbReference type="InterPro" id="IPR051054">
    <property type="entry name" value="SorC_transcr_regulators"/>
</dbReference>
<dbReference type="GO" id="GO:0003677">
    <property type="term" value="F:DNA binding"/>
    <property type="evidence" value="ECO:0007669"/>
    <property type="project" value="UniProtKB-KW"/>
</dbReference>
<evidence type="ECO:0000256" key="3">
    <source>
        <dbReference type="ARBA" id="ARBA00023125"/>
    </source>
</evidence>
<evidence type="ECO:0000313" key="6">
    <source>
        <dbReference type="EMBL" id="RKW71178.1"/>
    </source>
</evidence>
<dbReference type="InterPro" id="IPR007324">
    <property type="entry name" value="Sugar-bd_dom_put"/>
</dbReference>
<comment type="caution">
    <text evidence="6">The sequence shown here is derived from an EMBL/GenBank/DDBJ whole genome shotgun (WGS) entry which is preliminary data.</text>
</comment>
<dbReference type="InterPro" id="IPR037171">
    <property type="entry name" value="NagB/RpiA_transferase-like"/>
</dbReference>
<sequence>MLHVTTGTHHQNRRAQMLLAIAKGYYEDHRTMDSLAKDWDVSRSTVSRALSEARERGIVEIRLHDPTHGVRDLAATLSARYSAHFTVVPTIVGDSAEQELDRVASVAAQLIGATLGHGDVLGVAWGTTVRAVSQRLTRHPLTGATVVQLNGAGSPTSTGHDYAAGILQRFGSAFDAEVQSFPVPAFFDDPAARDLLWRERSIRRILDLQERMSMMVAGIGSLTASVTSHLYDSDFLDASDYELIAQERVVGDIATRFFRADGTHDGITVNARSTGPDFATLQSVPRRLGVVHGRGKVTGLLGALRAGLFTEVVVDETAARAVAEAKPATPTH</sequence>
<proteinExistence type="inferred from homology"/>
<protein>
    <submittedName>
        <fullName evidence="6">Sugar-binding transcriptional regulator</fullName>
    </submittedName>
</protein>
<evidence type="ECO:0000313" key="7">
    <source>
        <dbReference type="Proteomes" id="UP000273119"/>
    </source>
</evidence>
<comment type="similarity">
    <text evidence="1">Belongs to the SorC transcriptional regulatory family.</text>
</comment>
<feature type="domain" description="Sugar-binding" evidence="5">
    <location>
        <begin position="69"/>
        <end position="322"/>
    </location>
</feature>
<keyword evidence="3" id="KW-0238">DNA-binding</keyword>
<evidence type="ECO:0000256" key="2">
    <source>
        <dbReference type="ARBA" id="ARBA00023015"/>
    </source>
</evidence>
<dbReference type="Gene3D" id="1.10.10.10">
    <property type="entry name" value="Winged helix-like DNA-binding domain superfamily/Winged helix DNA-binding domain"/>
    <property type="match status" value="1"/>
</dbReference>
<keyword evidence="4" id="KW-0804">Transcription</keyword>
<dbReference type="Proteomes" id="UP000273119">
    <property type="component" value="Unassembled WGS sequence"/>
</dbReference>
<accession>A0A496PL04</accession>
<dbReference type="Gene3D" id="3.40.50.1360">
    <property type="match status" value="1"/>
</dbReference>
<dbReference type="PANTHER" id="PTHR34294:SF1">
    <property type="entry name" value="TRANSCRIPTIONAL REGULATOR LSRR"/>
    <property type="match status" value="1"/>
</dbReference>
<dbReference type="GO" id="GO:0030246">
    <property type="term" value="F:carbohydrate binding"/>
    <property type="evidence" value="ECO:0007669"/>
    <property type="project" value="InterPro"/>
</dbReference>
<organism evidence="6 7">
    <name type="scientific">Galactobacter caseinivorans</name>
    <dbReference type="NCBI Taxonomy" id="2676123"/>
    <lineage>
        <taxon>Bacteria</taxon>
        <taxon>Bacillati</taxon>
        <taxon>Actinomycetota</taxon>
        <taxon>Actinomycetes</taxon>
        <taxon>Micrococcales</taxon>
        <taxon>Micrococcaceae</taxon>
        <taxon>Galactobacter</taxon>
    </lineage>
</organism>
<dbReference type="EMBL" id="QQXL01000002">
    <property type="protein sequence ID" value="RKW71178.1"/>
    <property type="molecule type" value="Genomic_DNA"/>
</dbReference>
<dbReference type="InterPro" id="IPR036388">
    <property type="entry name" value="WH-like_DNA-bd_sf"/>
</dbReference>
<evidence type="ECO:0000256" key="1">
    <source>
        <dbReference type="ARBA" id="ARBA00010466"/>
    </source>
</evidence>
<dbReference type="PANTHER" id="PTHR34294">
    <property type="entry name" value="TRANSCRIPTIONAL REGULATOR-RELATED"/>
    <property type="match status" value="1"/>
</dbReference>
<name>A0A496PL04_9MICC</name>
<reference evidence="6 7" key="1">
    <citation type="submission" date="2018-07" db="EMBL/GenBank/DDBJ databases">
        <title>Arthrobacter sp. nov., isolated from raw cow's milk with high bacterial count.</title>
        <authorList>
            <person name="Hahne J."/>
            <person name="Isele D."/>
            <person name="Lipski A."/>
        </authorList>
    </citation>
    <scope>NUCLEOTIDE SEQUENCE [LARGE SCALE GENOMIC DNA]</scope>
    <source>
        <strain evidence="6 7">JZ R-183</strain>
    </source>
</reference>
<dbReference type="Pfam" id="PF04198">
    <property type="entry name" value="Sugar-bind"/>
    <property type="match status" value="1"/>
</dbReference>
<evidence type="ECO:0000256" key="4">
    <source>
        <dbReference type="ARBA" id="ARBA00023163"/>
    </source>
</evidence>
<keyword evidence="7" id="KW-1185">Reference proteome</keyword>
<evidence type="ECO:0000259" key="5">
    <source>
        <dbReference type="Pfam" id="PF04198"/>
    </source>
</evidence>
<keyword evidence="2" id="KW-0805">Transcription regulation</keyword>